<dbReference type="GO" id="GO:0016020">
    <property type="term" value="C:membrane"/>
    <property type="evidence" value="ECO:0007669"/>
    <property type="project" value="UniProtKB-SubCell"/>
</dbReference>
<dbReference type="Proteomes" id="UP000011777">
    <property type="component" value="Unassembled WGS sequence"/>
</dbReference>
<feature type="transmembrane region" description="Helical" evidence="9">
    <location>
        <begin position="266"/>
        <end position="285"/>
    </location>
</feature>
<evidence type="ECO:0000256" key="1">
    <source>
        <dbReference type="ARBA" id="ARBA00004141"/>
    </source>
</evidence>
<feature type="transmembrane region" description="Helical" evidence="9">
    <location>
        <begin position="438"/>
        <end position="460"/>
    </location>
</feature>
<dbReference type="EMBL" id="AOGT01001544">
    <property type="protein sequence ID" value="EMG47498.1"/>
    <property type="molecule type" value="Genomic_DNA"/>
</dbReference>
<feature type="transmembrane region" description="Helical" evidence="9">
    <location>
        <begin position="230"/>
        <end position="251"/>
    </location>
</feature>
<evidence type="ECO:0000256" key="9">
    <source>
        <dbReference type="SAM" id="Phobius"/>
    </source>
</evidence>
<feature type="transmembrane region" description="Helical" evidence="9">
    <location>
        <begin position="663"/>
        <end position="688"/>
    </location>
</feature>
<evidence type="ECO:0000256" key="3">
    <source>
        <dbReference type="ARBA" id="ARBA00022448"/>
    </source>
</evidence>
<evidence type="ECO:0000256" key="8">
    <source>
        <dbReference type="ARBA" id="ARBA00023136"/>
    </source>
</evidence>
<dbReference type="InterPro" id="IPR004813">
    <property type="entry name" value="OPT"/>
</dbReference>
<comment type="similarity">
    <text evidence="2">Belongs to the oligopeptide OPT transporter family.</text>
</comment>
<proteinExistence type="inferred from homology"/>
<dbReference type="InterPro" id="IPR004648">
    <property type="entry name" value="Oligpept_transpt"/>
</dbReference>
<protein>
    <submittedName>
        <fullName evidence="10">Oligopeptide transporter, putative</fullName>
    </submittedName>
</protein>
<evidence type="ECO:0000256" key="4">
    <source>
        <dbReference type="ARBA" id="ARBA00022692"/>
    </source>
</evidence>
<gene>
    <name evidence="10" type="ORF">G210_2152</name>
</gene>
<feature type="transmembrane region" description="Helical" evidence="9">
    <location>
        <begin position="382"/>
        <end position="401"/>
    </location>
</feature>
<feature type="transmembrane region" description="Helical" evidence="9">
    <location>
        <begin position="622"/>
        <end position="643"/>
    </location>
</feature>
<feature type="transmembrane region" description="Helical" evidence="9">
    <location>
        <begin position="466"/>
        <end position="486"/>
    </location>
</feature>
<dbReference type="OMA" id="YMHIPPR"/>
<dbReference type="PANTHER" id="PTHR22601">
    <property type="entry name" value="ISP4 LIKE PROTEIN"/>
    <property type="match status" value="1"/>
</dbReference>
<dbReference type="GO" id="GO:0035673">
    <property type="term" value="F:oligopeptide transmembrane transporter activity"/>
    <property type="evidence" value="ECO:0007669"/>
    <property type="project" value="InterPro"/>
</dbReference>
<comment type="subcellular location">
    <subcellularLocation>
        <location evidence="1">Membrane</location>
        <topology evidence="1">Multi-pass membrane protein</topology>
    </subcellularLocation>
</comment>
<keyword evidence="3" id="KW-0813">Transport</keyword>
<dbReference type="HOGENOM" id="CLU_004965_3_2_1"/>
<keyword evidence="8 9" id="KW-0472">Membrane</keyword>
<accession>M3J629</accession>
<organism evidence="10 11">
    <name type="scientific">Candida maltosa (strain Xu316)</name>
    <name type="common">Yeast</name>
    <dbReference type="NCBI Taxonomy" id="1245528"/>
    <lineage>
        <taxon>Eukaryota</taxon>
        <taxon>Fungi</taxon>
        <taxon>Dikarya</taxon>
        <taxon>Ascomycota</taxon>
        <taxon>Saccharomycotina</taxon>
        <taxon>Pichiomycetes</taxon>
        <taxon>Debaryomycetaceae</taxon>
        <taxon>Candida/Lodderomyces clade</taxon>
        <taxon>Candida</taxon>
    </lineage>
</organism>
<dbReference type="OrthoDB" id="9986677at2759"/>
<feature type="transmembrane region" description="Helical" evidence="9">
    <location>
        <begin position="700"/>
        <end position="723"/>
    </location>
</feature>
<sequence length="747" mass="84639">MSEEVQKTSIKDQVDSVEVISSDSESTTEQEVLEPDVAELPKVVREIVPLEDDPTIQVVTIRYFILSVIFIIPGAFIDTMNSFRTTSAAYSIFFVQIASHWCGKWLARVLPNKQIKFGRFINFNLNPCPWSIKETILVTITASSGATGNLGTNAIALADLFYGEVVSAPKAIFFMWSIVFLGYSVTGFVRNFVMYEPKFTWPQALMQTTLFQTQRKSDEDGKQGSKQMKVFFIALLGLCAWQFFPEFIFPMTSSLAFLCWVAPENYVANFIGSGLGGMGFLNLTLDWSNITSNILLYPYWVQVIQFVAFVLGAWVLIPAVKWGNLSDFKYGLMSNSLFMSNGTKYPTAQLLNSDLSLNETRYAELGPVHLGAQRAYNIFFDYAAYVSGFCFVTLFGYKGIIEAGKKIIESRRKSHSINLQYTDRLNKLQSAYADVPSYYYLILFLCSFITILVILIKGFFAPWWTLFVATAFGVFVCILPLLILYATSGFQLPIGTFNEVIYAYIIQNQKSRHPAGALVYSSIAGDVFYRCQYQMLSLKIGFYNHLPPQTVFWAQIFGELLGVPTNYGALRWVLNTKRDLLTGEKTDPLHQWTAQSLVSYQSNAIQYVVLGPKKLFHHYPMLPYGFLIGVVAPVIVFALHKLFPKSKLKFHLWNTTIFFSTMSNFYGNVSTGYFSQFIGGTITMFWAYRYKHALWKKYNYLLAAALDTGLNLSILLIFLFFSAGKTVTFPEWWGNNGKSIERCFAMG</sequence>
<dbReference type="eggNOG" id="KOG2262">
    <property type="taxonomic scope" value="Eukaryota"/>
</dbReference>
<dbReference type="GO" id="GO:0015031">
    <property type="term" value="P:protein transport"/>
    <property type="evidence" value="ECO:0007669"/>
    <property type="project" value="UniProtKB-KW"/>
</dbReference>
<dbReference type="Pfam" id="PF03169">
    <property type="entry name" value="OPT"/>
    <property type="match status" value="1"/>
</dbReference>
<keyword evidence="5" id="KW-0571">Peptide transport</keyword>
<feature type="transmembrane region" description="Helical" evidence="9">
    <location>
        <begin position="297"/>
        <end position="317"/>
    </location>
</feature>
<evidence type="ECO:0000313" key="11">
    <source>
        <dbReference type="Proteomes" id="UP000011777"/>
    </source>
</evidence>
<feature type="transmembrane region" description="Helical" evidence="9">
    <location>
        <begin position="56"/>
        <end position="76"/>
    </location>
</feature>
<keyword evidence="7 9" id="KW-1133">Transmembrane helix</keyword>
<evidence type="ECO:0000313" key="10">
    <source>
        <dbReference type="EMBL" id="EMG47498.1"/>
    </source>
</evidence>
<evidence type="ECO:0000256" key="2">
    <source>
        <dbReference type="ARBA" id="ARBA00008807"/>
    </source>
</evidence>
<evidence type="ECO:0000256" key="6">
    <source>
        <dbReference type="ARBA" id="ARBA00022927"/>
    </source>
</evidence>
<keyword evidence="4 9" id="KW-0812">Transmembrane</keyword>
<keyword evidence="11" id="KW-1185">Reference proteome</keyword>
<name>M3J629_CANMX</name>
<reference evidence="10 11" key="1">
    <citation type="submission" date="2013-02" db="EMBL/GenBank/DDBJ databases">
        <title>Genome sequence of Candida maltosa Xu316, a potential industrial strain for xylitol and ethanol production.</title>
        <authorList>
            <person name="Yu J."/>
            <person name="Wang Q."/>
            <person name="Geng X."/>
            <person name="Bao W."/>
            <person name="He P."/>
            <person name="Cai J."/>
        </authorList>
    </citation>
    <scope>NUCLEOTIDE SEQUENCE [LARGE SCALE GENOMIC DNA]</scope>
    <source>
        <strain evidence="11">Xu316</strain>
    </source>
</reference>
<evidence type="ECO:0000256" key="7">
    <source>
        <dbReference type="ARBA" id="ARBA00022989"/>
    </source>
</evidence>
<feature type="transmembrane region" description="Helical" evidence="9">
    <location>
        <begin position="171"/>
        <end position="193"/>
    </location>
</feature>
<comment type="caution">
    <text evidence="10">The sequence shown here is derived from an EMBL/GenBank/DDBJ whole genome shotgun (WGS) entry which is preliminary data.</text>
</comment>
<evidence type="ECO:0000256" key="5">
    <source>
        <dbReference type="ARBA" id="ARBA00022856"/>
    </source>
</evidence>
<keyword evidence="6" id="KW-0653">Protein transport</keyword>
<dbReference type="AlphaFoldDB" id="M3J629"/>
<dbReference type="NCBIfam" id="TIGR00728">
    <property type="entry name" value="OPT_sfam"/>
    <property type="match status" value="1"/>
</dbReference>